<feature type="transmembrane region" description="Helical" evidence="1">
    <location>
        <begin position="239"/>
        <end position="259"/>
    </location>
</feature>
<keyword evidence="4" id="KW-1185">Reference proteome</keyword>
<feature type="transmembrane region" description="Helical" evidence="1">
    <location>
        <begin position="75"/>
        <end position="95"/>
    </location>
</feature>
<keyword evidence="1" id="KW-0472">Membrane</keyword>
<evidence type="ECO:0000313" key="3">
    <source>
        <dbReference type="EMBL" id="TCD02498.1"/>
    </source>
</evidence>
<keyword evidence="1" id="KW-1133">Transmembrane helix</keyword>
<evidence type="ECO:0000259" key="2">
    <source>
        <dbReference type="Pfam" id="PF09925"/>
    </source>
</evidence>
<comment type="caution">
    <text evidence="3">The sequence shown here is derived from an EMBL/GenBank/DDBJ whole genome shotgun (WGS) entry which is preliminary data.</text>
</comment>
<keyword evidence="1" id="KW-0812">Transmembrane</keyword>
<dbReference type="OrthoDB" id="327621at2"/>
<gene>
    <name evidence="3" type="ORF">EZ437_00480</name>
</gene>
<dbReference type="EMBL" id="SJSL01000001">
    <property type="protein sequence ID" value="TCD02498.1"/>
    <property type="molecule type" value="Genomic_DNA"/>
</dbReference>
<accession>A0A4R0NR26</accession>
<dbReference type="Pfam" id="PF09925">
    <property type="entry name" value="DUF2157"/>
    <property type="match status" value="1"/>
</dbReference>
<feature type="transmembrane region" description="Helical" evidence="1">
    <location>
        <begin position="47"/>
        <end position="69"/>
    </location>
</feature>
<reference evidence="3 4" key="1">
    <citation type="submission" date="2019-02" db="EMBL/GenBank/DDBJ databases">
        <title>Pedobacter sp. RP-1-14 sp. nov., isolated from Arctic soil.</title>
        <authorList>
            <person name="Dahal R.H."/>
        </authorList>
    </citation>
    <scope>NUCLEOTIDE SEQUENCE [LARGE SCALE GENOMIC DNA]</scope>
    <source>
        <strain evidence="3 4">RP-1-14</strain>
    </source>
</reference>
<dbReference type="AlphaFoldDB" id="A0A4R0NR26"/>
<feature type="transmembrane region" description="Helical" evidence="1">
    <location>
        <begin position="292"/>
        <end position="309"/>
    </location>
</feature>
<name>A0A4R0NR26_9SPHI</name>
<feature type="transmembrane region" description="Helical" evidence="1">
    <location>
        <begin position="179"/>
        <end position="199"/>
    </location>
</feature>
<feature type="transmembrane region" description="Helical" evidence="1">
    <location>
        <begin position="104"/>
        <end position="124"/>
    </location>
</feature>
<evidence type="ECO:0000256" key="1">
    <source>
        <dbReference type="SAM" id="Phobius"/>
    </source>
</evidence>
<evidence type="ECO:0000313" key="4">
    <source>
        <dbReference type="Proteomes" id="UP000293347"/>
    </source>
</evidence>
<dbReference type="RefSeq" id="WP_131592094.1">
    <property type="nucleotide sequence ID" value="NZ_SJSL01000001.1"/>
</dbReference>
<feature type="transmembrane region" description="Helical" evidence="1">
    <location>
        <begin position="264"/>
        <end position="286"/>
    </location>
</feature>
<sequence>MKERRLTRNVIQIISRYKGLSATEIKTLFKDEGIYADKSAWAKFIDAVLLSMGTAFLVAGAIFFFAYNWDELHKFVKLGIVQFLILTGIAAVFLVKPNLLVKNIILTGTSMLVGLLFSVFGQIYQTGADAYDFFLGWTVFIFLWAVVSEFAPLWLLLLALINITFSLYVSQIGPDWTAVTTYLILSMVNLAAVILVKYLASKNYITSVPGWFDKIVVIMAVSCLTTSLVSGIFGRYPPVWFIALAVCFIIYSAGVGYALRHKSIYLLCLISLSVLIILVGLVWEILKVNNEFVLLLIGLVIVACITVLVRELAKLNKSWYGDN</sequence>
<proteinExistence type="predicted"/>
<dbReference type="InterPro" id="IPR018677">
    <property type="entry name" value="DUF2157"/>
</dbReference>
<feature type="domain" description="DUF2157" evidence="2">
    <location>
        <begin position="42"/>
        <end position="154"/>
    </location>
</feature>
<protein>
    <submittedName>
        <fullName evidence="3">DUF2157 domain-containing protein</fullName>
    </submittedName>
</protein>
<feature type="transmembrane region" description="Helical" evidence="1">
    <location>
        <begin position="211"/>
        <end position="233"/>
    </location>
</feature>
<dbReference type="Proteomes" id="UP000293347">
    <property type="component" value="Unassembled WGS sequence"/>
</dbReference>
<feature type="transmembrane region" description="Helical" evidence="1">
    <location>
        <begin position="130"/>
        <end position="147"/>
    </location>
</feature>
<organism evidence="3 4">
    <name type="scientific">Pedobacter psychroterrae</name>
    <dbReference type="NCBI Taxonomy" id="2530453"/>
    <lineage>
        <taxon>Bacteria</taxon>
        <taxon>Pseudomonadati</taxon>
        <taxon>Bacteroidota</taxon>
        <taxon>Sphingobacteriia</taxon>
        <taxon>Sphingobacteriales</taxon>
        <taxon>Sphingobacteriaceae</taxon>
        <taxon>Pedobacter</taxon>
    </lineage>
</organism>